<dbReference type="RefSeq" id="WP_088260717.1">
    <property type="nucleotide sequence ID" value="NZ_NIDE01000020.1"/>
</dbReference>
<dbReference type="AlphaFoldDB" id="A0A225DAU9"/>
<proteinExistence type="predicted"/>
<comment type="caution">
    <text evidence="1">The sequence shown here is derived from an EMBL/GenBank/DDBJ whole genome shotgun (WGS) entry which is preliminary data.</text>
</comment>
<reference evidence="2" key="1">
    <citation type="submission" date="2017-06" db="EMBL/GenBank/DDBJ databases">
        <title>Genome analysis of Fimbriiglobus ruber SP5, the first member of the order Planctomycetales with confirmed chitinolytic capability.</title>
        <authorList>
            <person name="Ravin N.V."/>
            <person name="Rakitin A.L."/>
            <person name="Ivanova A.A."/>
            <person name="Beletsky A.V."/>
            <person name="Kulichevskaya I.S."/>
            <person name="Mardanov A.V."/>
            <person name="Dedysh S.N."/>
        </authorList>
    </citation>
    <scope>NUCLEOTIDE SEQUENCE [LARGE SCALE GENOMIC DNA]</scope>
    <source>
        <strain evidence="2">SP5</strain>
    </source>
</reference>
<sequence length="168" mass="19856">MNSLIVKPLNRPYDYRVLIEAFIYTRRNFVHEDFTNYYTGLLRALEEMFEVRLNREYLSFDQKVLWMLFESTLRSLLQISSPWEGYIDDTLLHTKLQARGEQGQEVYRANAAIAEAREASESSHRLMLYALFIAIFGDRPRVVTSDELVLMGFDDSREPDMTNYYDDL</sequence>
<accession>A0A225DAU9</accession>
<evidence type="ECO:0000313" key="2">
    <source>
        <dbReference type="Proteomes" id="UP000214646"/>
    </source>
</evidence>
<dbReference type="OrthoDB" id="159839at2"/>
<evidence type="ECO:0000313" key="1">
    <source>
        <dbReference type="EMBL" id="OWK34426.1"/>
    </source>
</evidence>
<gene>
    <name evidence="1" type="ORF">FRUB_10397</name>
</gene>
<keyword evidence="2" id="KW-1185">Reference proteome</keyword>
<dbReference type="Proteomes" id="UP000214646">
    <property type="component" value="Unassembled WGS sequence"/>
</dbReference>
<organism evidence="1 2">
    <name type="scientific">Fimbriiglobus ruber</name>
    <dbReference type="NCBI Taxonomy" id="1908690"/>
    <lineage>
        <taxon>Bacteria</taxon>
        <taxon>Pseudomonadati</taxon>
        <taxon>Planctomycetota</taxon>
        <taxon>Planctomycetia</taxon>
        <taxon>Gemmatales</taxon>
        <taxon>Gemmataceae</taxon>
        <taxon>Fimbriiglobus</taxon>
    </lineage>
</organism>
<protein>
    <submittedName>
        <fullName evidence="1">Uncharacterized protein</fullName>
    </submittedName>
</protein>
<name>A0A225DAU9_9BACT</name>
<dbReference type="EMBL" id="NIDE01000020">
    <property type="protein sequence ID" value="OWK34426.1"/>
    <property type="molecule type" value="Genomic_DNA"/>
</dbReference>